<dbReference type="Proteomes" id="UP001208570">
    <property type="component" value="Unassembled WGS sequence"/>
</dbReference>
<dbReference type="EMBL" id="JAODUP010000385">
    <property type="protein sequence ID" value="KAK2150850.1"/>
    <property type="molecule type" value="Genomic_DNA"/>
</dbReference>
<keyword evidence="3" id="KW-1185">Reference proteome</keyword>
<evidence type="ECO:0000313" key="2">
    <source>
        <dbReference type="EMBL" id="KAK2150850.1"/>
    </source>
</evidence>
<organism evidence="2 3">
    <name type="scientific">Paralvinella palmiformis</name>
    <dbReference type="NCBI Taxonomy" id="53620"/>
    <lineage>
        <taxon>Eukaryota</taxon>
        <taxon>Metazoa</taxon>
        <taxon>Spiralia</taxon>
        <taxon>Lophotrochozoa</taxon>
        <taxon>Annelida</taxon>
        <taxon>Polychaeta</taxon>
        <taxon>Sedentaria</taxon>
        <taxon>Canalipalpata</taxon>
        <taxon>Terebellida</taxon>
        <taxon>Terebelliformia</taxon>
        <taxon>Alvinellidae</taxon>
        <taxon>Paralvinella</taxon>
    </lineage>
</organism>
<reference evidence="2" key="1">
    <citation type="journal article" date="2023" name="Mol. Biol. Evol.">
        <title>Third-Generation Sequencing Reveals the Adaptive Role of the Epigenome in Three Deep-Sea Polychaetes.</title>
        <authorList>
            <person name="Perez M."/>
            <person name="Aroh O."/>
            <person name="Sun Y."/>
            <person name="Lan Y."/>
            <person name="Juniper S.K."/>
            <person name="Young C.R."/>
            <person name="Angers B."/>
            <person name="Qian P.Y."/>
        </authorList>
    </citation>
    <scope>NUCLEOTIDE SEQUENCE</scope>
    <source>
        <strain evidence="2">P08H-3</strain>
    </source>
</reference>
<dbReference type="AlphaFoldDB" id="A0AAD9MZ62"/>
<evidence type="ECO:0000256" key="1">
    <source>
        <dbReference type="SAM" id="MobiDB-lite"/>
    </source>
</evidence>
<protein>
    <submittedName>
        <fullName evidence="2">Uncharacterized protein</fullName>
    </submittedName>
</protein>
<gene>
    <name evidence="2" type="ORF">LSH36_385g00009</name>
</gene>
<name>A0AAD9MZ62_9ANNE</name>
<evidence type="ECO:0000313" key="3">
    <source>
        <dbReference type="Proteomes" id="UP001208570"/>
    </source>
</evidence>
<comment type="caution">
    <text evidence="2">The sequence shown here is derived from an EMBL/GenBank/DDBJ whole genome shotgun (WGS) entry which is preliminary data.</text>
</comment>
<feature type="region of interest" description="Disordered" evidence="1">
    <location>
        <begin position="263"/>
        <end position="288"/>
    </location>
</feature>
<proteinExistence type="predicted"/>
<sequence>MTAVPEPVDYAHVIALSMNMSGRFSGREIRCFGQKVIRHILAERRVRLFVGQQINFKPQLPDRFRFVGTNKAFLCYDGELFRANDEKQYRHFLRDLHLRGQLPHHYLPDNNYVVMKMRYRQKPWSEFIAMSWVTDEKQARLKNACQLRKVINYAMHLSEAEEMPVFVGGTFRMQLNEIKMEMDGDFRCYGYLPGTPRRNMRASNVFICAKPLKMCAVKPVVCAKMTIDNEQYSRWLNPEDAFYWDPVIGEILLPIQTPESLDKARRHEQDVDAQLRQRSETSSQTRPITGISSKHLLISSTTMRPSGILLPTAPVLPTPQEQVVAPPPSPVEPSPCEVPHISGPVSLGDVSCLLPAIDEVSSEYERRDSACSNTDTLISDNQTQVEQEREDKIFELLEAMMNDKSSTFFVRNEQAEGSREEASNLDPVIFNLLKSDRPQSLDELKATIRVRIQSGVCSSENLPENIAELLNYDVPLKSSPESETGPSSERYVSEVDQSPIQYTEVESTMLAKLGRIPSYQELYDEDLIQNSTQCYMS</sequence>
<feature type="compositionally biased region" description="Basic and acidic residues" evidence="1">
    <location>
        <begin position="263"/>
        <end position="279"/>
    </location>
</feature>
<accession>A0AAD9MZ62</accession>